<evidence type="ECO:0000313" key="2">
    <source>
        <dbReference type="EMBL" id="QCD34574.1"/>
    </source>
</evidence>
<dbReference type="EMBL" id="CP039393">
    <property type="protein sequence ID" value="QCD34574.1"/>
    <property type="molecule type" value="Genomic_DNA"/>
</dbReference>
<name>A0A4P7VDQ1_9BACT</name>
<reference evidence="2 3" key="1">
    <citation type="submission" date="2019-02" db="EMBL/GenBank/DDBJ databases">
        <title>Isolation and identification of novel species under the genus Muribaculum.</title>
        <authorList>
            <person name="Miyake S."/>
            <person name="Ding Y."/>
            <person name="Low A."/>
            <person name="Soh M."/>
            <person name="Seedorf H."/>
        </authorList>
    </citation>
    <scope>NUCLEOTIDE SEQUENCE [LARGE SCALE GENOMIC DNA]</scope>
    <source>
        <strain evidence="2 3">TLL-A4</strain>
    </source>
</reference>
<proteinExistence type="predicted"/>
<dbReference type="SUPFAM" id="SSF103515">
    <property type="entry name" value="Autotransporter"/>
    <property type="match status" value="1"/>
</dbReference>
<evidence type="ECO:0000313" key="3">
    <source>
        <dbReference type="Proteomes" id="UP000297031"/>
    </source>
</evidence>
<dbReference type="Proteomes" id="UP000297031">
    <property type="component" value="Chromosome"/>
</dbReference>
<organism evidence="2 3">
    <name type="scientific">Muribaculum gordoncarteri</name>
    <dbReference type="NCBI Taxonomy" id="2530390"/>
    <lineage>
        <taxon>Bacteria</taxon>
        <taxon>Pseudomonadati</taxon>
        <taxon>Bacteroidota</taxon>
        <taxon>Bacteroidia</taxon>
        <taxon>Bacteroidales</taxon>
        <taxon>Muribaculaceae</taxon>
        <taxon>Muribaculum</taxon>
    </lineage>
</organism>
<accession>A0A4P7VDQ1</accession>
<gene>
    <name evidence="2" type="ORF">E7746_01090</name>
</gene>
<dbReference type="InterPro" id="IPR036709">
    <property type="entry name" value="Autotransporte_beta_dom_sf"/>
</dbReference>
<evidence type="ECO:0000256" key="1">
    <source>
        <dbReference type="SAM" id="SignalP"/>
    </source>
</evidence>
<dbReference type="RefSeq" id="WP_136409573.1">
    <property type="nucleotide sequence ID" value="NZ_CP039393.1"/>
</dbReference>
<sequence length="226" mass="25267">MNPLYVILSVMLALAANIGASAAPVEHEAASLSAAQGASQHEAASVTPAASEEAKTQNFALKTNLIYDALLMPNVELEWRINNRWSLAAEADVAWWKNDGRHKYYQIMNFAAEGRYWFHSYKPWHGHYVGLSAGGGKFDLEGGRTGYKGEGFLTGLSYGFMFPVSSCLSFDAEVGFGYLYAQYKVYKPQDDHYLFQHKSRTNYFGPVKVKFSLVWRFNAFDSKAGK</sequence>
<dbReference type="InterPro" id="IPR021958">
    <property type="entry name" value="DUF3575"/>
</dbReference>
<dbReference type="Pfam" id="PF12099">
    <property type="entry name" value="DUF3575"/>
    <property type="match status" value="1"/>
</dbReference>
<protein>
    <submittedName>
        <fullName evidence="2">DUF3575 domain-containing protein</fullName>
    </submittedName>
</protein>
<keyword evidence="3" id="KW-1185">Reference proteome</keyword>
<dbReference type="AlphaFoldDB" id="A0A4P7VDQ1"/>
<dbReference type="KEGG" id="mgod:E7746_01090"/>
<feature type="chain" id="PRO_5020622005" evidence="1">
    <location>
        <begin position="23"/>
        <end position="226"/>
    </location>
</feature>
<feature type="signal peptide" evidence="1">
    <location>
        <begin position="1"/>
        <end position="22"/>
    </location>
</feature>
<keyword evidence="1" id="KW-0732">Signal</keyword>
<dbReference type="OrthoDB" id="1046564at2"/>